<proteinExistence type="predicted"/>
<accession>A0A378IXZ6</accession>
<dbReference type="RefSeq" id="WP_147285459.1">
    <property type="nucleotide sequence ID" value="NZ_UGOA01000001.1"/>
</dbReference>
<dbReference type="EMBL" id="UGOA01000001">
    <property type="protein sequence ID" value="STX40332.1"/>
    <property type="molecule type" value="Genomic_DNA"/>
</dbReference>
<reference evidence="1 2" key="1">
    <citation type="submission" date="2018-06" db="EMBL/GenBank/DDBJ databases">
        <authorList>
            <consortium name="Pathogen Informatics"/>
            <person name="Doyle S."/>
        </authorList>
    </citation>
    <scope>NUCLEOTIDE SEQUENCE [LARGE SCALE GENOMIC DNA]</scope>
    <source>
        <strain evidence="1 2">NCTC13292</strain>
    </source>
</reference>
<dbReference type="Proteomes" id="UP000254677">
    <property type="component" value="Unassembled WGS sequence"/>
</dbReference>
<evidence type="ECO:0000313" key="1">
    <source>
        <dbReference type="EMBL" id="STX40332.1"/>
    </source>
</evidence>
<dbReference type="OrthoDB" id="9929914at2"/>
<name>A0A378IXZ6_9GAMM</name>
<keyword evidence="2" id="KW-1185">Reference proteome</keyword>
<sequence>MPYGNSSTKIGSSCIDSNDEIIRHIMCKDFNNQTNTVKTSAFDTAKLSTEGISVSIERLLSPTIRHHIIRALEKGNKFTYICDYISAADEIVGIQDDNSNPAFNLNYSPLALNVAHADIKFSSFIASLTRAEHKKYRKLLMDVFIIK</sequence>
<dbReference type="AlphaFoldDB" id="A0A378IXZ6"/>
<evidence type="ECO:0000313" key="2">
    <source>
        <dbReference type="Proteomes" id="UP000254677"/>
    </source>
</evidence>
<organism evidence="1 2">
    <name type="scientific">Legionella donaldsonii</name>
    <dbReference type="NCBI Taxonomy" id="45060"/>
    <lineage>
        <taxon>Bacteria</taxon>
        <taxon>Pseudomonadati</taxon>
        <taxon>Pseudomonadota</taxon>
        <taxon>Gammaproteobacteria</taxon>
        <taxon>Legionellales</taxon>
        <taxon>Legionellaceae</taxon>
        <taxon>Legionella</taxon>
    </lineage>
</organism>
<gene>
    <name evidence="1" type="ORF">NCTC13292_00076</name>
</gene>
<protein>
    <submittedName>
        <fullName evidence="1">Uncharacterized protein</fullName>
    </submittedName>
</protein>